<reference evidence="2 3" key="1">
    <citation type="submission" date="2016-10" db="EMBL/GenBank/DDBJ databases">
        <authorList>
            <person name="de Groot N.N."/>
        </authorList>
    </citation>
    <scope>NUCLEOTIDE SEQUENCE [LARGE SCALE GENOMIC DNA]</scope>
    <source>
        <strain evidence="2 3">EP1-55-1</strain>
    </source>
</reference>
<protein>
    <submittedName>
        <fullName evidence="2">Mu-like prophage protein gp29</fullName>
    </submittedName>
</protein>
<proteinExistence type="predicted"/>
<dbReference type="InterPro" id="IPR009279">
    <property type="entry name" value="Portal_Mu"/>
</dbReference>
<evidence type="ECO:0000313" key="2">
    <source>
        <dbReference type="EMBL" id="SFP60834.1"/>
    </source>
</evidence>
<evidence type="ECO:0000256" key="1">
    <source>
        <dbReference type="SAM" id="MobiDB-lite"/>
    </source>
</evidence>
<keyword evidence="3" id="KW-1185">Reference proteome</keyword>
<feature type="region of interest" description="Disordered" evidence="1">
    <location>
        <begin position="332"/>
        <end position="376"/>
    </location>
</feature>
<dbReference type="EMBL" id="FOXB01000028">
    <property type="protein sequence ID" value="SFP60834.1"/>
    <property type="molecule type" value="Genomic_DNA"/>
</dbReference>
<evidence type="ECO:0000313" key="3">
    <source>
        <dbReference type="Proteomes" id="UP000199227"/>
    </source>
</evidence>
<feature type="compositionally biased region" description="Polar residues" evidence="1">
    <location>
        <begin position="332"/>
        <end position="357"/>
    </location>
</feature>
<dbReference type="Proteomes" id="UP000199227">
    <property type="component" value="Unassembled WGS sequence"/>
</dbReference>
<dbReference type="OrthoDB" id="5329970at2"/>
<sequence>MKNFNLPKLEVNRELSYLTIDQVKKALSQNDFDALNQLYYLFINRDLKIAEGVEKRKDKLLSLEWELKNHHPLIEKININDLIKSLQDSIYYGFSVVDIGWETDSGLLIPTEFKKLHPLSLRKWDNTVDEYYYFHEKNSLNEIRLESVKEKILFHNHTKSEHIHTEALAYKIAFYAILKHTAIVYNMQYFDSLAIPPIIVKSSSVDDEKSLNDLIAQLQNLKSNSFGIFNENIEIQTLLKQGTQTDFLSLINYFDNLISLYITGLGIAAEGSKAGSFALSQTSQNRLDEKVKADATILADTITEFLNRYLSYNVSNFQRVEFSFVFESETKVSSPNSGAGTSVPQNQNSGVETSVPQKPTKEKNAKSSTLKPKPLSYQERHLDLNPLTDVKDELNEVYKILKECNSYEEALSKIEKFDNPKMEQTLEQLIFSNHLLGVLE</sequence>
<dbReference type="STRING" id="223786.SAMN05216234_12821"/>
<dbReference type="AlphaFoldDB" id="A0A1I5RQJ9"/>
<name>A0A1I5RQJ9_9BACT</name>
<organism evidence="2 3">
    <name type="scientific">Hydrogenimonas thermophila</name>
    <dbReference type="NCBI Taxonomy" id="223786"/>
    <lineage>
        <taxon>Bacteria</taxon>
        <taxon>Pseudomonadati</taxon>
        <taxon>Campylobacterota</taxon>
        <taxon>Epsilonproteobacteria</taxon>
        <taxon>Campylobacterales</taxon>
        <taxon>Hydrogenimonadaceae</taxon>
        <taxon>Hydrogenimonas</taxon>
    </lineage>
</organism>
<dbReference type="RefSeq" id="WP_092913078.1">
    <property type="nucleotide sequence ID" value="NZ_FOXB01000028.1"/>
</dbReference>
<gene>
    <name evidence="2" type="ORF">SAMN05216234_12821</name>
</gene>
<dbReference type="Pfam" id="PF06074">
    <property type="entry name" value="Portal_Mu"/>
    <property type="match status" value="1"/>
</dbReference>
<accession>A0A1I5RQJ9</accession>